<evidence type="ECO:0000256" key="1">
    <source>
        <dbReference type="SAM" id="MobiDB-lite"/>
    </source>
</evidence>
<dbReference type="RefSeq" id="WP_223404848.1">
    <property type="nucleotide sequence ID" value="NZ_JAGSHT010000009.1"/>
</dbReference>
<name>A0ABS7SA64_9MICO</name>
<evidence type="ECO:0000313" key="3">
    <source>
        <dbReference type="Proteomes" id="UP000826651"/>
    </source>
</evidence>
<sequence length="215" mass="24065">MTTAYSLLERVYAIDNGDAHVPKLNRRDPTLPRTRTVTHDEAMAYWADFRALLEPYELAAHQLRTGHAGGLRDAVAYLDARPRFFGSGYLTEELMHALSVGPDPGSYKPLLRRVVLRDTPHLPHRSLRYVAQLAARVWDPSLDYDLAQLERGPAQRPAWTARMVRTRATQVLASRGGQGRLGQLGRVRQLDARTHPVSGPPGTRTRRTADAERSG</sequence>
<feature type="region of interest" description="Disordered" evidence="1">
    <location>
        <begin position="174"/>
        <end position="215"/>
    </location>
</feature>
<evidence type="ECO:0000313" key="2">
    <source>
        <dbReference type="EMBL" id="MBZ2196196.1"/>
    </source>
</evidence>
<keyword evidence="3" id="KW-1185">Reference proteome</keyword>
<proteinExistence type="predicted"/>
<protein>
    <submittedName>
        <fullName evidence="2">Uncharacterized protein</fullName>
    </submittedName>
</protein>
<reference evidence="2 3" key="1">
    <citation type="submission" date="2021-04" db="EMBL/GenBank/DDBJ databases">
        <title>Ruania sp. nov., isolated from sandy soil of mangrove forest.</title>
        <authorList>
            <person name="Ge X."/>
            <person name="Huang R."/>
            <person name="Liu W."/>
        </authorList>
    </citation>
    <scope>NUCLEOTIDE SEQUENCE [LARGE SCALE GENOMIC DNA]</scope>
    <source>
        <strain evidence="2 3">N2-46</strain>
    </source>
</reference>
<gene>
    <name evidence="2" type="ORF">KCQ71_08525</name>
</gene>
<comment type="caution">
    <text evidence="2">The sequence shown here is derived from an EMBL/GenBank/DDBJ whole genome shotgun (WGS) entry which is preliminary data.</text>
</comment>
<organism evidence="2 3">
    <name type="scientific">Occultella gossypii</name>
    <dbReference type="NCBI Taxonomy" id="2800820"/>
    <lineage>
        <taxon>Bacteria</taxon>
        <taxon>Bacillati</taxon>
        <taxon>Actinomycetota</taxon>
        <taxon>Actinomycetes</taxon>
        <taxon>Micrococcales</taxon>
        <taxon>Ruaniaceae</taxon>
        <taxon>Occultella</taxon>
    </lineage>
</organism>
<accession>A0ABS7SA64</accession>
<dbReference type="EMBL" id="JAGSHT010000009">
    <property type="protein sequence ID" value="MBZ2196196.1"/>
    <property type="molecule type" value="Genomic_DNA"/>
</dbReference>
<dbReference type="Proteomes" id="UP000826651">
    <property type="component" value="Unassembled WGS sequence"/>
</dbReference>